<proteinExistence type="predicted"/>
<evidence type="ECO:0000256" key="2">
    <source>
        <dbReference type="ARBA" id="ARBA00022801"/>
    </source>
</evidence>
<feature type="domain" description="Carboxyltransferase" evidence="4">
    <location>
        <begin position="26"/>
        <end position="298"/>
    </location>
</feature>
<dbReference type="SMART" id="SM00797">
    <property type="entry name" value="AHS2"/>
    <property type="match status" value="1"/>
</dbReference>
<protein>
    <submittedName>
        <fullName evidence="5">Allophanate hydrolase</fullName>
    </submittedName>
</protein>
<dbReference type="AlphaFoldDB" id="A0A2W7QDJ9"/>
<dbReference type="GO" id="GO:0016787">
    <property type="term" value="F:hydrolase activity"/>
    <property type="evidence" value="ECO:0007669"/>
    <property type="project" value="UniProtKB-KW"/>
</dbReference>
<evidence type="ECO:0000259" key="4">
    <source>
        <dbReference type="SMART" id="SM00797"/>
    </source>
</evidence>
<keyword evidence="3" id="KW-0067">ATP-binding</keyword>
<dbReference type="Gene3D" id="2.40.100.10">
    <property type="entry name" value="Cyclophilin-like"/>
    <property type="match status" value="1"/>
</dbReference>
<keyword evidence="6" id="KW-1185">Reference proteome</keyword>
<evidence type="ECO:0000256" key="1">
    <source>
        <dbReference type="ARBA" id="ARBA00022741"/>
    </source>
</evidence>
<dbReference type="GO" id="GO:0005524">
    <property type="term" value="F:ATP binding"/>
    <property type="evidence" value="ECO:0007669"/>
    <property type="project" value="UniProtKB-KW"/>
</dbReference>
<dbReference type="EMBL" id="QKZQ01000004">
    <property type="protein sequence ID" value="PZX46301.1"/>
    <property type="molecule type" value="Genomic_DNA"/>
</dbReference>
<dbReference type="Proteomes" id="UP000249364">
    <property type="component" value="Unassembled WGS sequence"/>
</dbReference>
<dbReference type="InterPro" id="IPR003778">
    <property type="entry name" value="CT_A_B"/>
</dbReference>
<keyword evidence="2 5" id="KW-0378">Hydrolase</keyword>
<organism evidence="5 6">
    <name type="scientific">Roseinatronobacter thiooxidans</name>
    <dbReference type="NCBI Taxonomy" id="121821"/>
    <lineage>
        <taxon>Bacteria</taxon>
        <taxon>Pseudomonadati</taxon>
        <taxon>Pseudomonadota</taxon>
        <taxon>Alphaproteobacteria</taxon>
        <taxon>Rhodobacterales</taxon>
        <taxon>Paracoccaceae</taxon>
        <taxon>Roseinatronobacter</taxon>
    </lineage>
</organism>
<dbReference type="InterPro" id="IPR052708">
    <property type="entry name" value="PxpC"/>
</dbReference>
<dbReference type="RefSeq" id="WP_071468535.1">
    <property type="nucleotide sequence ID" value="NZ_MEHT01000007.1"/>
</dbReference>
<evidence type="ECO:0000313" key="5">
    <source>
        <dbReference type="EMBL" id="PZX46301.1"/>
    </source>
</evidence>
<dbReference type="PANTHER" id="PTHR43309:SF5">
    <property type="entry name" value="5-OXOPROLINASE SUBUNIT C"/>
    <property type="match status" value="1"/>
</dbReference>
<evidence type="ECO:0000313" key="6">
    <source>
        <dbReference type="Proteomes" id="UP000249364"/>
    </source>
</evidence>
<reference evidence="5 6" key="1">
    <citation type="submission" date="2018-06" db="EMBL/GenBank/DDBJ databases">
        <title>Genomic Encyclopedia of Archaeal and Bacterial Type Strains, Phase II (KMG-II): from individual species to whole genera.</title>
        <authorList>
            <person name="Goeker M."/>
        </authorList>
    </citation>
    <scope>NUCLEOTIDE SEQUENCE [LARGE SCALE GENOMIC DNA]</scope>
    <source>
        <strain evidence="5 6">DSM 13087</strain>
    </source>
</reference>
<name>A0A2W7QDJ9_9RHOB</name>
<dbReference type="PANTHER" id="PTHR43309">
    <property type="entry name" value="5-OXOPROLINASE SUBUNIT C"/>
    <property type="match status" value="1"/>
</dbReference>
<dbReference type="OrthoDB" id="9768696at2"/>
<dbReference type="InterPro" id="IPR029000">
    <property type="entry name" value="Cyclophilin-like_dom_sf"/>
</dbReference>
<accession>A0A2W7QDJ9</accession>
<dbReference type="Pfam" id="PF02626">
    <property type="entry name" value="CT_A_B"/>
    <property type="match status" value="1"/>
</dbReference>
<evidence type="ECO:0000256" key="3">
    <source>
        <dbReference type="ARBA" id="ARBA00022840"/>
    </source>
</evidence>
<dbReference type="STRING" id="121821.GCA_001870675_01810"/>
<keyword evidence="1" id="KW-0547">Nucleotide-binding</keyword>
<gene>
    <name evidence="5" type="ORF">LY56_01274</name>
</gene>
<comment type="caution">
    <text evidence="5">The sequence shown here is derived from an EMBL/GenBank/DDBJ whole genome shotgun (WGS) entry which is preliminary data.</text>
</comment>
<sequence>MIREIVVHRAGPGVTIQDMGRAGWLAQGLSRGGAADRLALAEGATLLNQPDDLAAIEIAGSFLGLEASTPTRIALTGAPMRALCNGDPLAWQSSHALQAGARLELSGSAGGYSYVHFGGGIAADVILGARSAHLAAGLGQMLEAQDKLALGADSGGRVGMTFTPLPRFDGGTLRLVETPQTRLFSQAERTRFTQTPFRKDARANRMGQRLVAEGAGFGTDGGLSILSETIVAGDVQITGDGAPFVLLSECQTTGGYPRIGTVLPCDLPRLVQAPANASLRFTFVPLPEAAALERLEAARRDALRSKLRPLIRNPHDMPDLLAYQLVSGMTRGDELEGPST</sequence>